<feature type="transmembrane region" description="Helical" evidence="1">
    <location>
        <begin position="86"/>
        <end position="107"/>
    </location>
</feature>
<keyword evidence="5" id="KW-1185">Reference proteome</keyword>
<feature type="domain" description="FecR protein" evidence="2">
    <location>
        <begin position="180"/>
        <end position="269"/>
    </location>
</feature>
<evidence type="ECO:0000256" key="1">
    <source>
        <dbReference type="SAM" id="Phobius"/>
    </source>
</evidence>
<dbReference type="Gene3D" id="2.60.120.1440">
    <property type="match status" value="1"/>
</dbReference>
<keyword evidence="1" id="KW-0472">Membrane</keyword>
<protein>
    <recommendedName>
        <fullName evidence="6">FecR family protein</fullName>
    </recommendedName>
</protein>
<feature type="domain" description="Protein FecR C-terminal" evidence="3">
    <location>
        <begin position="313"/>
        <end position="379"/>
    </location>
</feature>
<evidence type="ECO:0008006" key="6">
    <source>
        <dbReference type="Google" id="ProtNLM"/>
    </source>
</evidence>
<organism evidence="4 5">
    <name type="scientific">Chitinophaga alhagiae</name>
    <dbReference type="NCBI Taxonomy" id="2203219"/>
    <lineage>
        <taxon>Bacteria</taxon>
        <taxon>Pseudomonadati</taxon>
        <taxon>Bacteroidota</taxon>
        <taxon>Chitinophagia</taxon>
        <taxon>Chitinophagales</taxon>
        <taxon>Chitinophagaceae</taxon>
        <taxon>Chitinophaga</taxon>
    </lineage>
</organism>
<dbReference type="InterPro" id="IPR006860">
    <property type="entry name" value="FecR"/>
</dbReference>
<dbReference type="Proteomes" id="UP000246099">
    <property type="component" value="Chromosome"/>
</dbReference>
<proteinExistence type="predicted"/>
<dbReference type="InterPro" id="IPR012373">
    <property type="entry name" value="Ferrdict_sens_TM"/>
</dbReference>
<sequence>MEADLEYIRQLYLQKLTGTLSEEEEKELEAAMEEPRVRKMCRELDELYRSPDMLELLKVRPTSKRWNELAEKVMENTGEPMRYLRIFRWLAAACVLALIGFAGYVFLAPSRPSEGQMAGNGKDGPKMYDIRLRLSNGEGMALKPDHSMLLGDVQLQTEGNTLRFHQRKDGVEQWSALEVPVKKDYKVILADGTEVWLNAASTLRFPFSFKGNVREVEIQGEAYFNVARNAEKPFIVHTPDGDIRVLGTAFNVNTYRSGKVTASLVRGSIQAVSGATAVVLQPGQAAAWSKGEQDIDVAHFEQGEVLAWMQGVYYFKGAGLTELSATIHRLYDMKVQIDNPLLTNFRFAGKLDKNRPIEDFLEVLNITKGVKHRIEGNTLHLF</sequence>
<gene>
    <name evidence="4" type="ORF">DLD77_02825</name>
</gene>
<keyword evidence="1" id="KW-1133">Transmembrane helix</keyword>
<dbReference type="InterPro" id="IPR032508">
    <property type="entry name" value="FecR_C"/>
</dbReference>
<dbReference type="EMBL" id="CP029600">
    <property type="protein sequence ID" value="AWO00703.1"/>
    <property type="molecule type" value="Genomic_DNA"/>
</dbReference>
<dbReference type="Gene3D" id="3.55.50.30">
    <property type="match status" value="1"/>
</dbReference>
<keyword evidence="1" id="KW-0812">Transmembrane</keyword>
<dbReference type="RefSeq" id="WP_119076431.1">
    <property type="nucleotide sequence ID" value="NZ_CP029600.1"/>
</dbReference>
<dbReference type="PANTHER" id="PTHR30273:SF2">
    <property type="entry name" value="PROTEIN FECR"/>
    <property type="match status" value="1"/>
</dbReference>
<evidence type="ECO:0000259" key="3">
    <source>
        <dbReference type="Pfam" id="PF16344"/>
    </source>
</evidence>
<dbReference type="PIRSF" id="PIRSF018266">
    <property type="entry name" value="FecR"/>
    <property type="match status" value="1"/>
</dbReference>
<accession>A0ABM6W9R1</accession>
<dbReference type="Pfam" id="PF16344">
    <property type="entry name" value="FecR_C"/>
    <property type="match status" value="1"/>
</dbReference>
<dbReference type="Pfam" id="PF04773">
    <property type="entry name" value="FecR"/>
    <property type="match status" value="1"/>
</dbReference>
<evidence type="ECO:0000313" key="4">
    <source>
        <dbReference type="EMBL" id="AWO00703.1"/>
    </source>
</evidence>
<dbReference type="PANTHER" id="PTHR30273">
    <property type="entry name" value="PERIPLASMIC SIGNAL SENSOR AND SIGMA FACTOR ACTIVATOR FECR-RELATED"/>
    <property type="match status" value="1"/>
</dbReference>
<evidence type="ECO:0000313" key="5">
    <source>
        <dbReference type="Proteomes" id="UP000246099"/>
    </source>
</evidence>
<name>A0ABM6W9R1_9BACT</name>
<reference evidence="4 5" key="1">
    <citation type="submission" date="2018-05" db="EMBL/GenBank/DDBJ databases">
        <title>Chitinophaga sp. nov., isolated from rhizosphere soil of Alhagi.</title>
        <authorList>
            <person name="Liu Y."/>
        </authorList>
    </citation>
    <scope>NUCLEOTIDE SEQUENCE [LARGE SCALE GENOMIC DNA]</scope>
    <source>
        <strain evidence="4 5">T22</strain>
    </source>
</reference>
<evidence type="ECO:0000259" key="2">
    <source>
        <dbReference type="Pfam" id="PF04773"/>
    </source>
</evidence>